<dbReference type="Proteomes" id="UP000641386">
    <property type="component" value="Unassembled WGS sequence"/>
</dbReference>
<dbReference type="PANTHER" id="PTHR43776:SF7">
    <property type="entry name" value="D,D-DIPEPTIDE TRANSPORT ATP-BINDING PROTEIN DDPF-RELATED"/>
    <property type="match status" value="1"/>
</dbReference>
<evidence type="ECO:0000259" key="6">
    <source>
        <dbReference type="PROSITE" id="PS50893"/>
    </source>
</evidence>
<evidence type="ECO:0000256" key="1">
    <source>
        <dbReference type="ARBA" id="ARBA00005417"/>
    </source>
</evidence>
<protein>
    <recommendedName>
        <fullName evidence="6">ABC transporter domain-containing protein</fullName>
    </recommendedName>
</protein>
<dbReference type="PROSITE" id="PS00211">
    <property type="entry name" value="ABC_TRANSPORTER_1"/>
    <property type="match status" value="1"/>
</dbReference>
<dbReference type="RefSeq" id="WP_229903354.1">
    <property type="nucleotide sequence ID" value="NZ_BNBC01000003.1"/>
</dbReference>
<accession>A0A919DMK5</accession>
<evidence type="ECO:0000256" key="5">
    <source>
        <dbReference type="SAM" id="MobiDB-lite"/>
    </source>
</evidence>
<evidence type="ECO:0000256" key="3">
    <source>
        <dbReference type="ARBA" id="ARBA00022741"/>
    </source>
</evidence>
<dbReference type="CDD" id="cd03257">
    <property type="entry name" value="ABC_NikE_OppD_transporters"/>
    <property type="match status" value="1"/>
</dbReference>
<dbReference type="PROSITE" id="PS50893">
    <property type="entry name" value="ABC_TRANSPORTER_2"/>
    <property type="match status" value="1"/>
</dbReference>
<dbReference type="Gene3D" id="3.40.50.300">
    <property type="entry name" value="P-loop containing nucleotide triphosphate hydrolases"/>
    <property type="match status" value="1"/>
</dbReference>
<feature type="domain" description="ABC transporter" evidence="6">
    <location>
        <begin position="38"/>
        <end position="289"/>
    </location>
</feature>
<keyword evidence="2" id="KW-0813">Transport</keyword>
<evidence type="ECO:0000313" key="7">
    <source>
        <dbReference type="EMBL" id="GHE59805.1"/>
    </source>
</evidence>
<evidence type="ECO:0000256" key="2">
    <source>
        <dbReference type="ARBA" id="ARBA00022448"/>
    </source>
</evidence>
<evidence type="ECO:0000256" key="4">
    <source>
        <dbReference type="ARBA" id="ARBA00022840"/>
    </source>
</evidence>
<dbReference type="InterPro" id="IPR003439">
    <property type="entry name" value="ABC_transporter-like_ATP-bd"/>
</dbReference>
<organism evidence="7 8">
    <name type="scientific">Streptomyces spiralis</name>
    <dbReference type="NCBI Taxonomy" id="66376"/>
    <lineage>
        <taxon>Bacteria</taxon>
        <taxon>Bacillati</taxon>
        <taxon>Actinomycetota</taxon>
        <taxon>Actinomycetes</taxon>
        <taxon>Kitasatosporales</taxon>
        <taxon>Streptomycetaceae</taxon>
        <taxon>Streptomyces</taxon>
    </lineage>
</organism>
<dbReference type="InterPro" id="IPR003593">
    <property type="entry name" value="AAA+_ATPase"/>
</dbReference>
<proteinExistence type="inferred from homology"/>
<dbReference type="InterPro" id="IPR017871">
    <property type="entry name" value="ABC_transporter-like_CS"/>
</dbReference>
<comment type="caution">
    <text evidence="7">The sequence shown here is derived from an EMBL/GenBank/DDBJ whole genome shotgun (WGS) entry which is preliminary data.</text>
</comment>
<gene>
    <name evidence="7" type="ORF">GCM10014715_11410</name>
</gene>
<dbReference type="InterPro" id="IPR027417">
    <property type="entry name" value="P-loop_NTPase"/>
</dbReference>
<dbReference type="PANTHER" id="PTHR43776">
    <property type="entry name" value="TRANSPORT ATP-BINDING PROTEIN"/>
    <property type="match status" value="1"/>
</dbReference>
<dbReference type="GO" id="GO:0016887">
    <property type="term" value="F:ATP hydrolysis activity"/>
    <property type="evidence" value="ECO:0007669"/>
    <property type="project" value="InterPro"/>
</dbReference>
<dbReference type="InterPro" id="IPR050319">
    <property type="entry name" value="ABC_transp_ATP-bind"/>
</dbReference>
<sequence>MTERPPYVPETAADEGHPYAPDTAVAARPPTDATEPLLEVQELSVSYGRRGRSRHPLRPAVDGVTLRLSRGETLGLLGESGSGKSTIGKAILGLVRPAAGRIVFHGAVQDEDITHAPPARRRRLARHIQVVFQDPYGSLNPSRTIGQTLSEPLHITRRHTRGQAAARVSDSLNLVGLTADAAERYPAAFSGGQRQRIAIARALVLEPDLIVCDEPTSALDLSVQAHVLNLLVELQQTLGVAYLFISHDLDVIRHVAHRAAVLRGGTVVEEGTADRLTTRPSHPYTRTLLTA</sequence>
<name>A0A919DMK5_9ACTN</name>
<keyword evidence="8" id="KW-1185">Reference proteome</keyword>
<dbReference type="SMART" id="SM00382">
    <property type="entry name" value="AAA"/>
    <property type="match status" value="1"/>
</dbReference>
<keyword evidence="3" id="KW-0547">Nucleotide-binding</keyword>
<dbReference type="EMBL" id="BNBC01000003">
    <property type="protein sequence ID" value="GHE59805.1"/>
    <property type="molecule type" value="Genomic_DNA"/>
</dbReference>
<dbReference type="GO" id="GO:0055085">
    <property type="term" value="P:transmembrane transport"/>
    <property type="evidence" value="ECO:0007669"/>
    <property type="project" value="UniProtKB-ARBA"/>
</dbReference>
<keyword evidence="4" id="KW-0067">ATP-binding</keyword>
<feature type="region of interest" description="Disordered" evidence="5">
    <location>
        <begin position="1"/>
        <end position="35"/>
    </location>
</feature>
<evidence type="ECO:0000313" key="8">
    <source>
        <dbReference type="Proteomes" id="UP000641386"/>
    </source>
</evidence>
<dbReference type="GO" id="GO:0005524">
    <property type="term" value="F:ATP binding"/>
    <property type="evidence" value="ECO:0007669"/>
    <property type="project" value="UniProtKB-KW"/>
</dbReference>
<comment type="similarity">
    <text evidence="1">Belongs to the ABC transporter superfamily.</text>
</comment>
<dbReference type="SUPFAM" id="SSF52540">
    <property type="entry name" value="P-loop containing nucleoside triphosphate hydrolases"/>
    <property type="match status" value="1"/>
</dbReference>
<dbReference type="AlphaFoldDB" id="A0A919DMK5"/>
<dbReference type="Pfam" id="PF00005">
    <property type="entry name" value="ABC_tran"/>
    <property type="match status" value="1"/>
</dbReference>
<reference evidence="7" key="2">
    <citation type="submission" date="2020-09" db="EMBL/GenBank/DDBJ databases">
        <authorList>
            <person name="Sun Q."/>
            <person name="Ohkuma M."/>
        </authorList>
    </citation>
    <scope>NUCLEOTIDE SEQUENCE</scope>
    <source>
        <strain evidence="7">JCM 3302</strain>
    </source>
</reference>
<reference evidence="7" key="1">
    <citation type="journal article" date="2014" name="Int. J. Syst. Evol. Microbiol.">
        <title>Complete genome sequence of Corynebacterium casei LMG S-19264T (=DSM 44701T), isolated from a smear-ripened cheese.</title>
        <authorList>
            <consortium name="US DOE Joint Genome Institute (JGI-PGF)"/>
            <person name="Walter F."/>
            <person name="Albersmeier A."/>
            <person name="Kalinowski J."/>
            <person name="Ruckert C."/>
        </authorList>
    </citation>
    <scope>NUCLEOTIDE SEQUENCE</scope>
    <source>
        <strain evidence="7">JCM 3302</strain>
    </source>
</reference>